<evidence type="ECO:0000259" key="8">
    <source>
        <dbReference type="PROSITE" id="PS50893"/>
    </source>
</evidence>
<dbReference type="InterPro" id="IPR003593">
    <property type="entry name" value="AAA+_ATPase"/>
</dbReference>
<sequence length="263" mass="28585">MPILTIDNLTLGYGNHAAVHHLGGSIARGEKLAVVGGNGSGKSTLLKGIVGLLRPMGGRITRAEGTRIAYLPQSAEVDRSFPARVIDLVSLGLWAERGLWRKHSTDDRARLQAALARVGLAGFENRPLDALSGGQFQRALFARVIVQQADIILLDEPFNGIDQPTEADLLRLIAGWHAEGRTILTVLHDLDTVRTHFPRALLLARDPIAWGPTADVLTPLNLARARGFAEAWDDSAPICDEPPHEHLGGHDHDQGHDHFRKLA</sequence>
<evidence type="ECO:0000313" key="10">
    <source>
        <dbReference type="Proteomes" id="UP000000692"/>
    </source>
</evidence>
<dbReference type="GO" id="GO:0016887">
    <property type="term" value="F:ATP hydrolysis activity"/>
    <property type="evidence" value="ECO:0007669"/>
    <property type="project" value="InterPro"/>
</dbReference>
<dbReference type="SMART" id="SM00382">
    <property type="entry name" value="AAA"/>
    <property type="match status" value="1"/>
</dbReference>
<dbReference type="InterPro" id="IPR027417">
    <property type="entry name" value="P-loop_NTPase"/>
</dbReference>
<keyword evidence="10" id="KW-1185">Reference proteome</keyword>
<keyword evidence="2" id="KW-0813">Transport</keyword>
<protein>
    <submittedName>
        <fullName evidence="9">ABC transporter, nucleotide binding/ATPase protein</fullName>
    </submittedName>
</protein>
<dbReference type="PATRIC" id="fig|759362.5.peg.502"/>
<dbReference type="RefSeq" id="WP_013383759.1">
    <property type="nucleotide sequence ID" value="NC_017384.1"/>
</dbReference>
<dbReference type="InterPro" id="IPR003439">
    <property type="entry name" value="ABC_transporter-like_ATP-bd"/>
</dbReference>
<dbReference type="NCBIfam" id="NF040873">
    <property type="entry name" value="AztA"/>
    <property type="match status" value="1"/>
</dbReference>
<dbReference type="Gene3D" id="3.40.50.300">
    <property type="entry name" value="P-loop containing nucleotide triphosphate hydrolases"/>
    <property type="match status" value="1"/>
</dbReference>
<dbReference type="PANTHER" id="PTHR42734:SF5">
    <property type="entry name" value="IRON TRANSPORT SYSTEM ATP-BINDING PROTEIN HI_0361-RELATED"/>
    <property type="match status" value="1"/>
</dbReference>
<dbReference type="AlphaFoldDB" id="F9YAE5"/>
<dbReference type="SUPFAM" id="SSF52540">
    <property type="entry name" value="P-loop containing nucleoside triphosphate hydrolases"/>
    <property type="match status" value="1"/>
</dbReference>
<keyword evidence="5" id="KW-0862">Zinc</keyword>
<evidence type="ECO:0000256" key="4">
    <source>
        <dbReference type="ARBA" id="ARBA00022840"/>
    </source>
</evidence>
<proteinExistence type="inferred from homology"/>
<name>F9YAE5_KETVW</name>
<dbReference type="GO" id="GO:0006829">
    <property type="term" value="P:zinc ion transport"/>
    <property type="evidence" value="ECO:0007669"/>
    <property type="project" value="UniProtKB-KW"/>
</dbReference>
<dbReference type="InterPro" id="IPR050153">
    <property type="entry name" value="Metal_Ion_Import_ABC"/>
</dbReference>
<dbReference type="Proteomes" id="UP000000692">
    <property type="component" value="Chromosome"/>
</dbReference>
<dbReference type="OrthoDB" id="9806726at2"/>
<dbReference type="GO" id="GO:0005524">
    <property type="term" value="F:ATP binding"/>
    <property type="evidence" value="ECO:0007669"/>
    <property type="project" value="UniProtKB-KW"/>
</dbReference>
<keyword evidence="5" id="KW-0864">Zinc transport</keyword>
<accession>F9YAE5</accession>
<feature type="domain" description="ABC transporter" evidence="8">
    <location>
        <begin position="4"/>
        <end position="230"/>
    </location>
</feature>
<evidence type="ECO:0000313" key="9">
    <source>
        <dbReference type="EMBL" id="AEM40318.1"/>
    </source>
</evidence>
<evidence type="ECO:0000256" key="5">
    <source>
        <dbReference type="ARBA" id="ARBA00022906"/>
    </source>
</evidence>
<keyword evidence="6" id="KW-0406">Ion transport</keyword>
<dbReference type="CDD" id="cd03235">
    <property type="entry name" value="ABC_Metallic_Cations"/>
    <property type="match status" value="1"/>
</dbReference>
<dbReference type="InterPro" id="IPR017871">
    <property type="entry name" value="ABC_transporter-like_CS"/>
</dbReference>
<keyword evidence="3" id="KW-0547">Nucleotide-binding</keyword>
<evidence type="ECO:0000256" key="1">
    <source>
        <dbReference type="ARBA" id="ARBA00005417"/>
    </source>
</evidence>
<evidence type="ECO:0000256" key="7">
    <source>
        <dbReference type="SAM" id="MobiDB-lite"/>
    </source>
</evidence>
<dbReference type="EMBL" id="CP002018">
    <property type="protein sequence ID" value="AEM40318.1"/>
    <property type="molecule type" value="Genomic_DNA"/>
</dbReference>
<evidence type="ECO:0000256" key="2">
    <source>
        <dbReference type="ARBA" id="ARBA00022448"/>
    </source>
</evidence>
<evidence type="ECO:0000256" key="6">
    <source>
        <dbReference type="ARBA" id="ARBA00023065"/>
    </source>
</evidence>
<evidence type="ECO:0000256" key="3">
    <source>
        <dbReference type="ARBA" id="ARBA00022741"/>
    </source>
</evidence>
<organism evidence="9 10">
    <name type="scientific">Ketogulonicigenium vulgare (strain WSH-001)</name>
    <dbReference type="NCBI Taxonomy" id="759362"/>
    <lineage>
        <taxon>Bacteria</taxon>
        <taxon>Pseudomonadati</taxon>
        <taxon>Pseudomonadota</taxon>
        <taxon>Alphaproteobacteria</taxon>
        <taxon>Rhodobacterales</taxon>
        <taxon>Roseobacteraceae</taxon>
        <taxon>Ketogulonicigenium</taxon>
    </lineage>
</organism>
<feature type="region of interest" description="Disordered" evidence="7">
    <location>
        <begin position="242"/>
        <end position="263"/>
    </location>
</feature>
<dbReference type="PROSITE" id="PS00211">
    <property type="entry name" value="ABC_TRANSPORTER_1"/>
    <property type="match status" value="1"/>
</dbReference>
<gene>
    <name evidence="9" type="ordered locus">KVU_0479</name>
</gene>
<dbReference type="PROSITE" id="PS50893">
    <property type="entry name" value="ABC_TRANSPORTER_2"/>
    <property type="match status" value="1"/>
</dbReference>
<dbReference type="Pfam" id="PF00005">
    <property type="entry name" value="ABC_tran"/>
    <property type="match status" value="1"/>
</dbReference>
<dbReference type="HOGENOM" id="CLU_000604_1_11_5"/>
<feature type="compositionally biased region" description="Basic and acidic residues" evidence="7">
    <location>
        <begin position="242"/>
        <end position="257"/>
    </location>
</feature>
<dbReference type="eggNOG" id="COG1121">
    <property type="taxonomic scope" value="Bacteria"/>
</dbReference>
<comment type="similarity">
    <text evidence="1">Belongs to the ABC transporter superfamily.</text>
</comment>
<dbReference type="KEGG" id="kvl:KVU_0479"/>
<dbReference type="InterPro" id="IPR047748">
    <property type="entry name" value="AztA-like"/>
</dbReference>
<reference evidence="9 10" key="1">
    <citation type="journal article" date="2011" name="J. Bacteriol.">
        <title>Complete genome sequence of the industrial strain Ketogulonicigenium vulgare WSH-001.</title>
        <authorList>
            <person name="Liu L."/>
            <person name="Li Y."/>
            <person name="Zhang J."/>
            <person name="Zhou Z."/>
            <person name="Liu J."/>
            <person name="Li X."/>
            <person name="Zhou J."/>
            <person name="Du G."/>
            <person name="Wang L."/>
            <person name="Chen J."/>
        </authorList>
    </citation>
    <scope>NUCLEOTIDE SEQUENCE [LARGE SCALE GENOMIC DNA]</scope>
    <source>
        <strain evidence="9 10">WSH-001</strain>
    </source>
</reference>
<keyword evidence="4" id="KW-0067">ATP-binding</keyword>
<dbReference type="PANTHER" id="PTHR42734">
    <property type="entry name" value="METAL TRANSPORT SYSTEM ATP-BINDING PROTEIN TM_0124-RELATED"/>
    <property type="match status" value="1"/>
</dbReference>